<dbReference type="RefSeq" id="WP_048544653.1">
    <property type="nucleotide sequence ID" value="NZ_HF571038.1"/>
</dbReference>
<dbReference type="AlphaFoldDB" id="A0A077M8J6"/>
<evidence type="ECO:0000313" key="1">
    <source>
        <dbReference type="EMBL" id="CCI52200.1"/>
    </source>
</evidence>
<dbReference type="STRING" id="1193518.BN13_150061"/>
<keyword evidence="2" id="KW-1185">Reference proteome</keyword>
<dbReference type="EMBL" id="CAJC01000057">
    <property type="protein sequence ID" value="CCI52200.1"/>
    <property type="molecule type" value="Genomic_DNA"/>
</dbReference>
<dbReference type="Proteomes" id="UP000035720">
    <property type="component" value="Unassembled WGS sequence"/>
</dbReference>
<reference evidence="1 2" key="1">
    <citation type="journal article" date="2013" name="ISME J.">
        <title>A metabolic model for members of the genus Tetrasphaera involved in enhanced biological phosphorus removal.</title>
        <authorList>
            <person name="Kristiansen R."/>
            <person name="Nguyen H.T.T."/>
            <person name="Saunders A.M."/>
            <person name="Nielsen J.L."/>
            <person name="Wimmer R."/>
            <person name="Le V.Q."/>
            <person name="McIlroy S.J."/>
            <person name="Petrovski S."/>
            <person name="Seviour R.J."/>
            <person name="Calteau A."/>
            <person name="Nielsen K.L."/>
            <person name="Nielsen P.H."/>
        </authorList>
    </citation>
    <scope>NUCLEOTIDE SEQUENCE [LARGE SCALE GENOMIC DNA]</scope>
    <source>
        <strain evidence="1 2">Ben 74</strain>
    </source>
</reference>
<proteinExistence type="predicted"/>
<name>A0A077M8J6_9MICO</name>
<gene>
    <name evidence="1" type="ORF">BN13_150061</name>
</gene>
<protein>
    <submittedName>
        <fullName evidence="1">Uncharacterized protein</fullName>
    </submittedName>
</protein>
<sequence>MVYEPIDCSRSLILVSGNLDEAFAMATRGAEADIDADVFAAYADKVTVVDIKAALTKRFKPEQVARSGNTHLIYTSLRHADFVELIARERAGPRIGARAVRDRGGGRSVGARPDLSQWRLPGPGCAAGLLQRRRHPENNLAKLLFTAVLAEQDRIAIAYDEQTRQLRGVVGDERVDLPRKCDQS</sequence>
<evidence type="ECO:0000313" key="2">
    <source>
        <dbReference type="Proteomes" id="UP000035720"/>
    </source>
</evidence>
<accession>A0A077M8J6</accession>
<dbReference type="OrthoDB" id="5619382at2"/>
<organism evidence="1 2">
    <name type="scientific">Nostocoides jenkinsii Ben 74</name>
    <dbReference type="NCBI Taxonomy" id="1193518"/>
    <lineage>
        <taxon>Bacteria</taxon>
        <taxon>Bacillati</taxon>
        <taxon>Actinomycetota</taxon>
        <taxon>Actinomycetes</taxon>
        <taxon>Micrococcales</taxon>
        <taxon>Intrasporangiaceae</taxon>
        <taxon>Nostocoides</taxon>
    </lineage>
</organism>
<comment type="caution">
    <text evidence="1">The sequence shown here is derived from an EMBL/GenBank/DDBJ whole genome shotgun (WGS) entry which is preliminary data.</text>
</comment>